<gene>
    <name evidence="1" type="ORF">TAPDE_005473</name>
</gene>
<dbReference type="EMBL" id="CAHR02000343">
    <property type="protein sequence ID" value="CCG84908.1"/>
    <property type="molecule type" value="Genomic_DNA"/>
</dbReference>
<dbReference type="Proteomes" id="UP000013776">
    <property type="component" value="Unassembled WGS sequence"/>
</dbReference>
<dbReference type="OrthoDB" id="10587574at2759"/>
<organism evidence="1 2">
    <name type="scientific">Taphrina deformans (strain PYCC 5710 / ATCC 11124 / CBS 356.35 / IMI 108563 / JCM 9778 / NBRC 8474)</name>
    <name type="common">Peach leaf curl fungus</name>
    <name type="synonym">Lalaria deformans</name>
    <dbReference type="NCBI Taxonomy" id="1097556"/>
    <lineage>
        <taxon>Eukaryota</taxon>
        <taxon>Fungi</taxon>
        <taxon>Dikarya</taxon>
        <taxon>Ascomycota</taxon>
        <taxon>Taphrinomycotina</taxon>
        <taxon>Taphrinomycetes</taxon>
        <taxon>Taphrinales</taxon>
        <taxon>Taphrinaceae</taxon>
        <taxon>Taphrina</taxon>
    </lineage>
</organism>
<sequence>MTVAANLLVGSSCGNVYILRCVVRNGSITLKTTIQAGETPIQLLVDVDNKCFYCLDNAASSPEGRLLTLAPTELGTIEQSMSISTGGIRPHAMINIGKTIFINHQECYSIVKSPIAPKSTRRRRTSTLAPVTEDPVAEGLDTLYHISKTMHDDSDTADPSDVIALIQQHIHSESHIDVTELKSVVPTDEPILKFVHWLKEDYIVGLTSRGLTSYRVSDAGLLHPLKSKEVPDVIDCEAGNDSLFVLCRGSLKQGTLSDGEFLLEREYAIDAPRATSLKVLGNRERAFIMTPHSVISINLESSSQKVLDIRGTSMALSTDDDLLWVANKEAGTIAMYTVLGKELGQCRVERPASIVHMS</sequence>
<protein>
    <submittedName>
        <fullName evidence="1">Uncharacterized protein</fullName>
    </submittedName>
</protein>
<keyword evidence="2" id="KW-1185">Reference proteome</keyword>
<dbReference type="VEuPathDB" id="FungiDB:TAPDE_005473"/>
<accession>R4XKC1</accession>
<dbReference type="AlphaFoldDB" id="R4XKC1"/>
<reference evidence="1 2" key="1">
    <citation type="journal article" date="2013" name="MBio">
        <title>Genome sequencing of the plant pathogen Taphrina deformans, the causal agent of peach leaf curl.</title>
        <authorList>
            <person name="Cisse O.H."/>
            <person name="Almeida J.M.G.C.F."/>
            <person name="Fonseca A."/>
            <person name="Kumar A.A."/>
            <person name="Salojaervi J."/>
            <person name="Overmyer K."/>
            <person name="Hauser P.M."/>
            <person name="Pagni M."/>
        </authorList>
    </citation>
    <scope>NUCLEOTIDE SEQUENCE [LARGE SCALE GENOMIC DNA]</scope>
    <source>
        <strain evidence="2">PYCC 5710 / ATCC 11124 / CBS 356.35 / IMI 108563 / JCM 9778 / NBRC 8474</strain>
    </source>
</reference>
<comment type="caution">
    <text evidence="1">The sequence shown here is derived from an EMBL/GenBank/DDBJ whole genome shotgun (WGS) entry which is preliminary data.</text>
</comment>
<name>R4XKC1_TAPDE</name>
<evidence type="ECO:0000313" key="1">
    <source>
        <dbReference type="EMBL" id="CCG84908.1"/>
    </source>
</evidence>
<evidence type="ECO:0000313" key="2">
    <source>
        <dbReference type="Proteomes" id="UP000013776"/>
    </source>
</evidence>
<proteinExistence type="predicted"/>